<feature type="domain" description="Peptidase M16C associated" evidence="1">
    <location>
        <begin position="532"/>
        <end position="779"/>
    </location>
</feature>
<dbReference type="GO" id="GO:0004222">
    <property type="term" value="F:metalloendopeptidase activity"/>
    <property type="evidence" value="ECO:0007669"/>
    <property type="project" value="TreeGrafter"/>
</dbReference>
<dbReference type="AlphaFoldDB" id="A0A7M5VA75"/>
<reference evidence="2" key="1">
    <citation type="submission" date="2021-01" db="UniProtKB">
        <authorList>
            <consortium name="EnsemblMetazoa"/>
        </authorList>
    </citation>
    <scope>IDENTIFICATION</scope>
</reference>
<evidence type="ECO:0000313" key="2">
    <source>
        <dbReference type="EnsemblMetazoa" id="CLYHEMP010269.1"/>
    </source>
</evidence>
<dbReference type="InterPro" id="IPR007863">
    <property type="entry name" value="Peptidase_M16_C"/>
</dbReference>
<accession>A0A7M5VA75</accession>
<protein>
    <recommendedName>
        <fullName evidence="1">Peptidase M16C associated domain-containing protein</fullName>
    </recommendedName>
</protein>
<dbReference type="SMART" id="SM01264">
    <property type="entry name" value="M16C_associated"/>
    <property type="match status" value="1"/>
</dbReference>
<name>A0A7M5VA75_9CNID</name>
<dbReference type="Pfam" id="PF00675">
    <property type="entry name" value="Peptidase_M16"/>
    <property type="match status" value="1"/>
</dbReference>
<dbReference type="InterPro" id="IPR055130">
    <property type="entry name" value="PreP_C"/>
</dbReference>
<dbReference type="Pfam" id="PF22516">
    <property type="entry name" value="PreP_C"/>
    <property type="match status" value="1"/>
</dbReference>
<dbReference type="OrthoDB" id="6018270at2759"/>
<dbReference type="Pfam" id="PF08367">
    <property type="entry name" value="M16C_assoc"/>
    <property type="match status" value="1"/>
</dbReference>
<dbReference type="InterPro" id="IPR011765">
    <property type="entry name" value="Pept_M16_N"/>
</dbReference>
<dbReference type="Proteomes" id="UP000594262">
    <property type="component" value="Unplaced"/>
</dbReference>
<evidence type="ECO:0000313" key="3">
    <source>
        <dbReference type="Proteomes" id="UP000594262"/>
    </source>
</evidence>
<proteinExistence type="predicted"/>
<organism evidence="2 3">
    <name type="scientific">Clytia hemisphaerica</name>
    <dbReference type="NCBI Taxonomy" id="252671"/>
    <lineage>
        <taxon>Eukaryota</taxon>
        <taxon>Metazoa</taxon>
        <taxon>Cnidaria</taxon>
        <taxon>Hydrozoa</taxon>
        <taxon>Hydroidolina</taxon>
        <taxon>Leptothecata</taxon>
        <taxon>Obeliida</taxon>
        <taxon>Clytiidae</taxon>
        <taxon>Clytia</taxon>
    </lineage>
</organism>
<sequence>MFYLSEYDIKIRQNNKIQSMLRASKNISKWLPTINRPLCGCTTRNVKKSSVRLSSTQTNLEKEIEAYYEDKVKKFGYSVLEVTDIGDYNATGVWLKHDQTGAEHLHIERDDQNNVFSVSFRTTPFDDTGVSHILEHTVLCGSDKYPVRDPFFKMLNRSLSTFMNAMTASDWTMYPFSTQNEKDYYNLMSVYLDAAFFPHINELDFRQEGWRLEHSDLTDPSSDIIFKGVVFNEMKGALSNSESLFHEYNQRTLLPDHTYGYCSGGDPLHIPHLTWEQLKDFHKMHYHPSNAKFYTYGNLPLEGHLEKITEGVLNHYQKIDPQTEIPLEPKWTSPKEVTVHCAHDQLVPDPHKQCMVAVSYMMDYSEDPFESFTLGLISALLVSGPNSPFYQALIESNIGSDYSPVLGLDTYTKHPTFSVGLQGLAENDIDKVVEIIHQTFQDVYRDGFDAARIESLLHSIELGLKHQSSNFGLHLIMGLNSSWNQDKNPLRLLELNKQVERLQQVLATDESFLQNKIKMCFLDNTHRLTLTMKPQDGFNQKKDEKESELLQKKIKELTPADIEKLFEQGKILENLQNQDEDISVLPKMTLSDIKKNIIKTGVDHSFVDNVQLQTSEQPTNGVTYFRSIATTSSLPYVLKPFLPLFCNVLTKMGTTSHGYKDLAQQIELHTGGISASPHLVTDHSDMETFQQGILLSSHCLQRNIPPMFSLIGQIANQPTLNDPERLRTLVNSYANDLIMSVPQSGHMYAMAAAAKSLSPAAQQAELFSGLSQVQFMKQIAENLDCDDVIENLIKIAMYMLNANEMRCSINTTQELMQPSITSLQAMLNSMNIVGFNDDRSVEDDDFLPKTRRLLYEMDLPVHYVSRCVRTVPYTHPDTAKLQVLAKVLSSKYLHREIREKGGAYGSGAKIGGGIFSFFSYRDPNSVRTLEAFDHAVEWASQGKFKDEDIEEAKLSVFSSIDSPVSPGNRGMALFNNGLSDELRQTHRDRLFDASRDDLVDVCQRYLLPEKSVDSFAIVGPKTELSNDSHWKTVANVQIS</sequence>
<dbReference type="InterPro" id="IPR011249">
    <property type="entry name" value="Metalloenz_LuxS/M16"/>
</dbReference>
<dbReference type="EnsemblMetazoa" id="CLYHEMT010269.1">
    <property type="protein sequence ID" value="CLYHEMP010269.1"/>
    <property type="gene ID" value="CLYHEMG010269"/>
</dbReference>
<dbReference type="GO" id="GO:0005759">
    <property type="term" value="C:mitochondrial matrix"/>
    <property type="evidence" value="ECO:0007669"/>
    <property type="project" value="UniProtKB-SubCell"/>
</dbReference>
<dbReference type="SUPFAM" id="SSF63411">
    <property type="entry name" value="LuxS/MPP-like metallohydrolase"/>
    <property type="match status" value="4"/>
</dbReference>
<dbReference type="InterPro" id="IPR013578">
    <property type="entry name" value="Peptidase_M16C_assoc"/>
</dbReference>
<evidence type="ECO:0000259" key="1">
    <source>
        <dbReference type="SMART" id="SM01264"/>
    </source>
</evidence>
<dbReference type="PANTHER" id="PTHR43016">
    <property type="entry name" value="PRESEQUENCE PROTEASE"/>
    <property type="match status" value="1"/>
</dbReference>
<keyword evidence="3" id="KW-1185">Reference proteome</keyword>
<dbReference type="Pfam" id="PF05193">
    <property type="entry name" value="Peptidase_M16_C"/>
    <property type="match status" value="1"/>
</dbReference>
<dbReference type="GO" id="GO:0016485">
    <property type="term" value="P:protein processing"/>
    <property type="evidence" value="ECO:0007669"/>
    <property type="project" value="TreeGrafter"/>
</dbReference>
<dbReference type="PANTHER" id="PTHR43016:SF13">
    <property type="entry name" value="PRESEQUENCE PROTEASE, MITOCHONDRIAL"/>
    <property type="match status" value="1"/>
</dbReference>
<dbReference type="Gene3D" id="3.30.830.10">
    <property type="entry name" value="Metalloenzyme, LuxS/M16 peptidase-like"/>
    <property type="match status" value="4"/>
</dbReference>
<dbReference type="GO" id="GO:0046872">
    <property type="term" value="F:metal ion binding"/>
    <property type="evidence" value="ECO:0007669"/>
    <property type="project" value="UniProtKB-KW"/>
</dbReference>